<name>A0AAW1TZA9_9CUCU</name>
<dbReference type="SUPFAM" id="SSF53098">
    <property type="entry name" value="Ribonuclease H-like"/>
    <property type="match status" value="1"/>
</dbReference>
<dbReference type="Pfam" id="PF22706">
    <property type="entry name" value="Tex_central_region"/>
    <property type="match status" value="1"/>
</dbReference>
<dbReference type="SUPFAM" id="SSF158832">
    <property type="entry name" value="Tex N-terminal region-like"/>
    <property type="match status" value="1"/>
</dbReference>
<dbReference type="InterPro" id="IPR055179">
    <property type="entry name" value="Tex-like_central_region"/>
</dbReference>
<dbReference type="Pfam" id="PF09371">
    <property type="entry name" value="Tex_N"/>
    <property type="match status" value="1"/>
</dbReference>
<dbReference type="FunFam" id="3.30.420.140:FF:000001">
    <property type="entry name" value="RNA-binding transcriptional accessory protein"/>
    <property type="match status" value="1"/>
</dbReference>
<dbReference type="InterPro" id="IPR010994">
    <property type="entry name" value="RuvA_2-like"/>
</dbReference>
<dbReference type="Gene3D" id="1.10.150.310">
    <property type="entry name" value="Tex RuvX-like domain-like"/>
    <property type="match status" value="1"/>
</dbReference>
<dbReference type="InterPro" id="IPR023323">
    <property type="entry name" value="Tex-like_dom_sf"/>
</dbReference>
<dbReference type="SUPFAM" id="SSF47781">
    <property type="entry name" value="RuvA domain 2-like"/>
    <property type="match status" value="2"/>
</dbReference>
<dbReference type="Gene3D" id="3.30.420.140">
    <property type="entry name" value="YqgF/RNase H-like domain"/>
    <property type="match status" value="1"/>
</dbReference>
<dbReference type="Pfam" id="PF00575">
    <property type="entry name" value="S1"/>
    <property type="match status" value="1"/>
</dbReference>
<dbReference type="InterPro" id="IPR023319">
    <property type="entry name" value="Tex-like_HTH_dom_sf"/>
</dbReference>
<dbReference type="GO" id="GO:0006412">
    <property type="term" value="P:translation"/>
    <property type="evidence" value="ECO:0007669"/>
    <property type="project" value="TreeGrafter"/>
</dbReference>
<organism evidence="2 3">
    <name type="scientific">Henosepilachna vigintioctopunctata</name>
    <dbReference type="NCBI Taxonomy" id="420089"/>
    <lineage>
        <taxon>Eukaryota</taxon>
        <taxon>Metazoa</taxon>
        <taxon>Ecdysozoa</taxon>
        <taxon>Arthropoda</taxon>
        <taxon>Hexapoda</taxon>
        <taxon>Insecta</taxon>
        <taxon>Pterygota</taxon>
        <taxon>Neoptera</taxon>
        <taxon>Endopterygota</taxon>
        <taxon>Coleoptera</taxon>
        <taxon>Polyphaga</taxon>
        <taxon>Cucujiformia</taxon>
        <taxon>Coccinelloidea</taxon>
        <taxon>Coccinellidae</taxon>
        <taxon>Epilachninae</taxon>
        <taxon>Epilachnini</taxon>
        <taxon>Henosepilachna</taxon>
    </lineage>
</organism>
<dbReference type="SMART" id="SM00316">
    <property type="entry name" value="S1"/>
    <property type="match status" value="1"/>
</dbReference>
<accession>A0AAW1TZA9</accession>
<dbReference type="InterPro" id="IPR041692">
    <property type="entry name" value="HHH_9"/>
</dbReference>
<comment type="caution">
    <text evidence="2">The sequence shown here is derived from an EMBL/GenBank/DDBJ whole genome shotgun (WGS) entry which is preliminary data.</text>
</comment>
<protein>
    <recommendedName>
        <fullName evidence="1">S1 motif domain-containing protein</fullName>
    </recommendedName>
</protein>
<dbReference type="InterPro" id="IPR003029">
    <property type="entry name" value="S1_domain"/>
</dbReference>
<dbReference type="Gene3D" id="1.10.10.650">
    <property type="entry name" value="RuvA domain 2-like"/>
    <property type="match status" value="1"/>
</dbReference>
<dbReference type="InterPro" id="IPR012337">
    <property type="entry name" value="RNaseH-like_sf"/>
</dbReference>
<dbReference type="Pfam" id="PF16921">
    <property type="entry name" value="Tex_YqgF"/>
    <property type="match status" value="1"/>
</dbReference>
<dbReference type="Pfam" id="PF17674">
    <property type="entry name" value="HHH_9"/>
    <property type="match status" value="1"/>
</dbReference>
<dbReference type="PANTHER" id="PTHR10724:SF10">
    <property type="entry name" value="S1 RNA-BINDING DOMAIN-CONTAINING PROTEIN 1"/>
    <property type="match status" value="1"/>
</dbReference>
<dbReference type="Pfam" id="PF12836">
    <property type="entry name" value="HHH_3"/>
    <property type="match status" value="1"/>
</dbReference>
<reference evidence="2 3" key="1">
    <citation type="submission" date="2023-03" db="EMBL/GenBank/DDBJ databases">
        <title>Genome insight into feeding habits of ladybird beetles.</title>
        <authorList>
            <person name="Li H.-S."/>
            <person name="Huang Y.-H."/>
            <person name="Pang H."/>
        </authorList>
    </citation>
    <scope>NUCLEOTIDE SEQUENCE [LARGE SCALE GENOMIC DNA]</scope>
    <source>
        <strain evidence="2">SYSU_2023b</strain>
        <tissue evidence="2">Whole body</tissue>
    </source>
</reference>
<dbReference type="GO" id="GO:0006139">
    <property type="term" value="P:nucleobase-containing compound metabolic process"/>
    <property type="evidence" value="ECO:0007669"/>
    <property type="project" value="InterPro"/>
</dbReference>
<dbReference type="SMART" id="SM00732">
    <property type="entry name" value="YqgFc"/>
    <property type="match status" value="1"/>
</dbReference>
<keyword evidence="3" id="KW-1185">Reference proteome</keyword>
<dbReference type="CDD" id="cd05685">
    <property type="entry name" value="S1_Tex"/>
    <property type="match status" value="1"/>
</dbReference>
<dbReference type="EMBL" id="JARQZJ010000039">
    <property type="protein sequence ID" value="KAK9876926.1"/>
    <property type="molecule type" value="Genomic_DNA"/>
</dbReference>
<dbReference type="InterPro" id="IPR006641">
    <property type="entry name" value="YqgF/RNaseH-like_dom"/>
</dbReference>
<sequence>MSKRKYESTAAKSSKKLKSVAEDVLYDTEPVWQNFELLSQENSIQPDTAQSLIKLFEDGNTIPFIARYRRNVIGNMSPEELRLVKDHYEEICCLRSKLKTVVKTIQKNGLLNNDLRKSLSSVRTAEELELLYAPFKPESKRTLSERAKALGLDKPAYNILNDICEEYLENYIQSNKDGLKTLGEVEKGIINIIASVIGSDTEILSHVRELRTSHYFFIETKKLNIKGRTLTKKDVNNKPVDESKYRLYYDFKITSDNIKPHQVLAINRGENQKVLSVKIEVPEFLIKNFKNFCMKKFLNTSSNKQKQRIVKEAINDSYTRLVQPLLIRELRSTLKGMAEKTSIETFSKNLKQLLLAQPIKGKLILGLDPGFANGCKLALIDETGTLLDHNTIYPFKTFKNAKSDSEYTLKKMLHQHKCELIALGNGTACRETETWLSELIGANVFSPLKLTYTIVNEDGASIYSCSPEAKKEFPKLDPHIISAVSLARRVQEPLAELVKIEPQHLGVGMYQHDLRKKQLNEALNEVVSECVSFVGVDLNTASQCLLKGVAGLSDKKASQIINYREENGPFIHRRELLKVKGIGEKVFQQCSGFLRIGPINLEEEAIFYKKSNTTKLDRTIIHPESYDMTKTLMKELNLKEKDIGSREFIEKIKNVSKNLDIDELSRKYDTNKDSVKLILDTLGKSLNYDLRLEYNITPLFKKGIKSIEDLKIGNVLSGRISNVTSFGCFVDIGVHFNGLIHLSKLKGKQLQIGDRVEVEVLSIELDRKRISLKYVGMSV</sequence>
<dbReference type="InterPro" id="IPR012340">
    <property type="entry name" value="NA-bd_OB-fold"/>
</dbReference>
<dbReference type="InterPro" id="IPR050437">
    <property type="entry name" value="Ribos_protein_bS1-like"/>
</dbReference>
<dbReference type="AlphaFoldDB" id="A0AAW1TZA9"/>
<dbReference type="GO" id="GO:0003735">
    <property type="term" value="F:structural constituent of ribosome"/>
    <property type="evidence" value="ECO:0007669"/>
    <property type="project" value="TreeGrafter"/>
</dbReference>
<evidence type="ECO:0000259" key="1">
    <source>
        <dbReference type="PROSITE" id="PS50126"/>
    </source>
</evidence>
<dbReference type="Gene3D" id="1.10.3500.10">
    <property type="entry name" value="Tex N-terminal region-like"/>
    <property type="match status" value="1"/>
</dbReference>
<gene>
    <name evidence="2" type="ORF">WA026_015960</name>
</gene>
<dbReference type="PROSITE" id="PS50126">
    <property type="entry name" value="S1"/>
    <property type="match status" value="1"/>
</dbReference>
<dbReference type="SUPFAM" id="SSF50249">
    <property type="entry name" value="Nucleic acid-binding proteins"/>
    <property type="match status" value="1"/>
</dbReference>
<dbReference type="InterPro" id="IPR044146">
    <property type="entry name" value="S1_Tex"/>
</dbReference>
<dbReference type="Gene3D" id="2.40.50.140">
    <property type="entry name" value="Nucleic acid-binding proteins"/>
    <property type="match status" value="1"/>
</dbReference>
<proteinExistence type="predicted"/>
<evidence type="ECO:0000313" key="3">
    <source>
        <dbReference type="Proteomes" id="UP001431783"/>
    </source>
</evidence>
<feature type="domain" description="S1 motif" evidence="1">
    <location>
        <begin position="713"/>
        <end position="775"/>
    </location>
</feature>
<dbReference type="InterPro" id="IPR032639">
    <property type="entry name" value="Tex_YqgF"/>
</dbReference>
<dbReference type="InterPro" id="IPR018974">
    <property type="entry name" value="Tex-like_N"/>
</dbReference>
<dbReference type="FunFam" id="1.10.10.650:FF:000001">
    <property type="entry name" value="S1 RNA-binding domain 1"/>
    <property type="match status" value="1"/>
</dbReference>
<dbReference type="InterPro" id="IPR037027">
    <property type="entry name" value="YqgF/RNaseH-like_dom_sf"/>
</dbReference>
<dbReference type="Proteomes" id="UP001431783">
    <property type="component" value="Unassembled WGS sequence"/>
</dbReference>
<evidence type="ECO:0000313" key="2">
    <source>
        <dbReference type="EMBL" id="KAK9876926.1"/>
    </source>
</evidence>
<dbReference type="GO" id="GO:0003729">
    <property type="term" value="F:mRNA binding"/>
    <property type="evidence" value="ECO:0007669"/>
    <property type="project" value="TreeGrafter"/>
</dbReference>
<dbReference type="PANTHER" id="PTHR10724">
    <property type="entry name" value="30S RIBOSOMAL PROTEIN S1"/>
    <property type="match status" value="1"/>
</dbReference>